<dbReference type="PANTHER" id="PTHR47331:SF1">
    <property type="entry name" value="GAG-LIKE PROTEIN"/>
    <property type="match status" value="1"/>
</dbReference>
<dbReference type="AlphaFoldDB" id="A0A8M6Z4U9"/>
<evidence type="ECO:0000313" key="2">
    <source>
        <dbReference type="Proteomes" id="UP000000437"/>
    </source>
</evidence>
<dbReference type="Proteomes" id="UP000000437">
    <property type="component" value="Chromosome 24"/>
</dbReference>
<dbReference type="InterPro" id="IPR043128">
    <property type="entry name" value="Rev_trsase/Diguanyl_cyclase"/>
</dbReference>
<accession>A0A8M6Z4U9</accession>
<dbReference type="InterPro" id="IPR005312">
    <property type="entry name" value="DUF1759"/>
</dbReference>
<dbReference type="InterPro" id="IPR036397">
    <property type="entry name" value="RNaseH_sf"/>
</dbReference>
<dbReference type="Gene3D" id="3.30.70.270">
    <property type="match status" value="1"/>
</dbReference>
<organism evidence="2 3">
    <name type="scientific">Danio rerio</name>
    <name type="common">Zebrafish</name>
    <name type="synonym">Brachydanio rerio</name>
    <dbReference type="NCBI Taxonomy" id="7955"/>
    <lineage>
        <taxon>Eukaryota</taxon>
        <taxon>Metazoa</taxon>
        <taxon>Chordata</taxon>
        <taxon>Craniata</taxon>
        <taxon>Vertebrata</taxon>
        <taxon>Euteleostomi</taxon>
        <taxon>Actinopterygii</taxon>
        <taxon>Neopterygii</taxon>
        <taxon>Teleostei</taxon>
        <taxon>Ostariophysi</taxon>
        <taxon>Cypriniformes</taxon>
        <taxon>Danionidae</taxon>
        <taxon>Danioninae</taxon>
        <taxon>Danio</taxon>
    </lineage>
</organism>
<evidence type="ECO:0000313" key="3">
    <source>
        <dbReference type="RefSeq" id="XP_017209463.3"/>
    </source>
</evidence>
<evidence type="ECO:0000259" key="1">
    <source>
        <dbReference type="PROSITE" id="PS50994"/>
    </source>
</evidence>
<dbReference type="GO" id="GO:0015074">
    <property type="term" value="P:DNA integration"/>
    <property type="evidence" value="ECO:0007669"/>
    <property type="project" value="InterPro"/>
</dbReference>
<dbReference type="CDD" id="cd01644">
    <property type="entry name" value="RT_pepA17"/>
    <property type="match status" value="1"/>
</dbReference>
<protein>
    <recommendedName>
        <fullName evidence="1">Integrase catalytic domain-containing protein</fullName>
    </recommendedName>
</protein>
<dbReference type="InterPro" id="IPR012337">
    <property type="entry name" value="RNaseH-like_sf"/>
</dbReference>
<dbReference type="Pfam" id="PF05380">
    <property type="entry name" value="Peptidase_A17"/>
    <property type="match status" value="1"/>
</dbReference>
<dbReference type="GO" id="GO:0003676">
    <property type="term" value="F:nucleic acid binding"/>
    <property type="evidence" value="ECO:0007669"/>
    <property type="project" value="InterPro"/>
</dbReference>
<proteinExistence type="predicted"/>
<dbReference type="Pfam" id="PF17921">
    <property type="entry name" value="Integrase_H2C2"/>
    <property type="match status" value="1"/>
</dbReference>
<dbReference type="Pfam" id="PF18701">
    <property type="entry name" value="DUF5641"/>
    <property type="match status" value="1"/>
</dbReference>
<name>A0A8M6Z4U9_DANRE</name>
<dbReference type="PROSITE" id="PS50994">
    <property type="entry name" value="INTEGRASE"/>
    <property type="match status" value="1"/>
</dbReference>
<sequence>MATQAVGKSLEQLKAKRTVEKRAFTRLANTIFKTCKNMTEMDLQDSLNKLTIQAEKVMEVNDDLEAGMIAEIEANLDTDQSAELTEQQKDDLEKTASDCELKLDEVKVLLHETLWTRYGDVELSTALQVAEAESDRVEAVDPTGNHEAYDFMLSHLQNLIKNAKEMYNKWQRCIPSGDERDFSQRQRGLEANITRLVARKADFMQARQAEEARNIAHVPVISTYPIATIKLKPATLPKFSGSKRDFHRWKKDWEALQKQGEPTGSKEVKKVQLLDSLEEKIVRELRLTTYNSADDIFRVLENRYGNKTAIAIEIVEDLQKIPPIRSHQPRKIVELIQEVEMALGDLSDLGNTGAINNPLVTKSIEGKLPESLKKEWLIHVSAQQSAVTPDNRFDYLLDFLKKQENIYEQLEQLRLEEPNRKDVRNESKWAKTKSTKSNTDQAGCVVCGDAKHKWKLYFCKQFRASKLVDKKAAVSALGACKKCLEVHEQYSFCKRNYLCKSQDCEDEGVPEHHYYLCPNAKREEKRADQKKSKLCPKTEKCVKDYTRDQQDFLSRLSPELAQQCRNVFSNTTARVFNVTKEKPGLLAQSGLLELPVIMMLLNVTANAGQKIGTLIDLASDTNYITHSAADRLNLKGEKITLVIHGVGGMKVRMKTKRYLLKIRVRTSQGTFKSHQLACYGLESIAEINNTVQPNQLKKLFPDIPLAELARPKVVDLLISHREGQLAPQRIRIVGDLVLWDGPLGKTIGGTHPELFEDVTVSAYRSKTHFARSMRLAAVKYEEVTEYSPPNKPLARLHESSVSTSTRDFLEWWKWDSIGAACVPKCGGCRCGNCQPGGKEMSLAEERELELVKEGLTYVMEDKHSNEPHWHAKYPWIQDPTSLPDNRRAVEATFLRTEKQLAKDPQWKAAYSAQVKDMLDRGAAVKLPESSIANWAGPVWYVSHLIAPNPHSVTTPVRLVWNSSQRFRGVSMNDLLIKGPDVLNQIRAVLLRFRSGVYAALGDIKKMYNSVWLEDQEVHLHRFLWRDTENEELGEYAITRVNIGDKPAGCIAQLAMRETANLPSFAHLKEERRVIQHDSYVDDILTSHNDLDQLQSIVANTELILKAGGFHLKPWVFSGQSGREKSDDKSCKIKEKVMVLPNQMHDDDNKALGLGYSVEEDKLYVMTSINFSKRKKKIRLGQNLTQEQVRAQTPNPLTRRELLSQVSGVYDPVGLVTPAKQKGAILVRRAFQEAKNTRLQVNETWDVALSDDLREDAIKLFEEYIQLGQIKFTRAITPPEFEGHPWAITFSDGSENTYGAVMYLRWDSKQGPVIRLVESKAKLTPLDQKGDAIKAEVCGAVFASRLRKYFEQHSRIQVERWFHLVDSQTVLGAIQRESYGYKTFFANRIGEIQGITKAQEWWWIPGPQNIADVITRGASPQNLVESSEWQNGPRFLSLPVDEWPVKSAKDLAITARESINELQKKAFAAVLTRSKTKQKEPTMESKPIESPNLVRAEQKRPPAGLAVLNLCDIKRFSDLSRLVKTIAWVWRAAKKFLGKKRTVNKPKWEAVLSLGTISVREREDALRDIFLAEQDGVTFPNTTKERLVVFKDPDSGLLVCGGRVQVFQDDQLSVPILPSNSWISTLLAQESHKESHGGLAETLLRMRRRAWVLKGRRIAQKVVDSCVQCRKNKAKKCQQIMGDLPLERTQPAAPFEFTAVDLFGPYHVKDDVKKRVLLKVWGVVFCCMSSRAIHTELVNSQSTEGFLLAFQRFAAIRGYPRKIFSDPGTNFIGARPVLQDLYQFLEGIDKSTLEETAVKHGTEWIWKIHPADSPHRNGAAEAAVRIIKRALQNCGGESALTYSEMHTALQIAANLANERPIDAREQTQEGCIQYVTPNSLLLGRASQSGDIKTFDFSSYPFKRLQAMQSLVNKFWERWSQLAGPNLFIRSKWHTTHRNVAIGDIVWIADQNALRGQFKLGRVISVNPDSKGVVRDVNIRTFPSYPVLITKPSKARANSSESKVGREKIPSTVLHRDVRRLVVLLPAEEQRSE</sequence>
<dbReference type="InterPro" id="IPR041588">
    <property type="entry name" value="Integrase_H2C2"/>
</dbReference>
<dbReference type="SUPFAM" id="SSF53098">
    <property type="entry name" value="Ribonuclease H-like"/>
    <property type="match status" value="1"/>
</dbReference>
<dbReference type="InterPro" id="IPR008042">
    <property type="entry name" value="Retrotrans_Pao"/>
</dbReference>
<dbReference type="Gene3D" id="3.30.420.10">
    <property type="entry name" value="Ribonuclease H-like superfamily/Ribonuclease H"/>
    <property type="match status" value="1"/>
</dbReference>
<dbReference type="PANTHER" id="PTHR47331">
    <property type="entry name" value="PHD-TYPE DOMAIN-CONTAINING PROTEIN"/>
    <property type="match status" value="1"/>
</dbReference>
<dbReference type="KEGG" id="dre:108181536"/>
<dbReference type="Gene3D" id="3.10.10.10">
    <property type="entry name" value="HIV Type 1 Reverse Transcriptase, subunit A, domain 1"/>
    <property type="match status" value="1"/>
</dbReference>
<dbReference type="InterPro" id="IPR043502">
    <property type="entry name" value="DNA/RNA_pol_sf"/>
</dbReference>
<dbReference type="InterPro" id="IPR040676">
    <property type="entry name" value="DUF5641"/>
</dbReference>
<dbReference type="InterPro" id="IPR001584">
    <property type="entry name" value="Integrase_cat-core"/>
</dbReference>
<dbReference type="Pfam" id="PF03564">
    <property type="entry name" value="DUF1759"/>
    <property type="match status" value="1"/>
</dbReference>
<dbReference type="SUPFAM" id="SSF56672">
    <property type="entry name" value="DNA/RNA polymerases"/>
    <property type="match status" value="1"/>
</dbReference>
<dbReference type="GlyGen" id="A0A8M6Z4U9">
    <property type="glycosylation" value="1 site"/>
</dbReference>
<keyword evidence="2" id="KW-1185">Reference proteome</keyword>
<gene>
    <name evidence="3" type="primary">LOC108181536</name>
</gene>
<reference evidence="3" key="1">
    <citation type="submission" date="2025-08" db="UniProtKB">
        <authorList>
            <consortium name="RefSeq"/>
        </authorList>
    </citation>
    <scope>IDENTIFICATION</scope>
    <source>
        <strain evidence="3">Tuebingen</strain>
        <tissue evidence="3">Fibroblasts and whole tissue</tissue>
    </source>
</reference>
<dbReference type="RefSeq" id="XP_017209463.3">
    <property type="nucleotide sequence ID" value="XM_017353974.4"/>
</dbReference>